<proteinExistence type="predicted"/>
<protein>
    <submittedName>
        <fullName evidence="1">Uncharacterized protein</fullName>
    </submittedName>
</protein>
<dbReference type="Proteomes" id="UP000594261">
    <property type="component" value="Chromosome 2"/>
</dbReference>
<dbReference type="Gramene" id="QL02p062011:mrna">
    <property type="protein sequence ID" value="QL02p062011:mrna:CDS:1"/>
    <property type="gene ID" value="QL02p062011"/>
</dbReference>
<accession>A0A7N2KX84</accession>
<reference evidence="2" key="1">
    <citation type="journal article" date="2016" name="G3 (Bethesda)">
        <title>First Draft Assembly and Annotation of the Genome of a California Endemic Oak Quercus lobata Nee (Fagaceae).</title>
        <authorList>
            <person name="Sork V.L."/>
            <person name="Fitz-Gibbon S.T."/>
            <person name="Puiu D."/>
            <person name="Crepeau M."/>
            <person name="Gugger P.F."/>
            <person name="Sherman R."/>
            <person name="Stevens K."/>
            <person name="Langley C.H."/>
            <person name="Pellegrini M."/>
            <person name="Salzberg S.L."/>
        </authorList>
    </citation>
    <scope>NUCLEOTIDE SEQUENCE [LARGE SCALE GENOMIC DNA]</scope>
    <source>
        <strain evidence="2">cv. SW786</strain>
    </source>
</reference>
<dbReference type="EnsemblPlants" id="QL02p062011:mrna">
    <property type="protein sequence ID" value="QL02p062011:mrna:CDS:1"/>
    <property type="gene ID" value="QL02p062011"/>
</dbReference>
<reference evidence="1" key="2">
    <citation type="submission" date="2021-01" db="UniProtKB">
        <authorList>
            <consortium name="EnsemblPlants"/>
        </authorList>
    </citation>
    <scope>IDENTIFICATION</scope>
</reference>
<evidence type="ECO:0000313" key="2">
    <source>
        <dbReference type="Proteomes" id="UP000594261"/>
    </source>
</evidence>
<dbReference type="OMA" id="MASLWPH"/>
<evidence type="ECO:0000313" key="1">
    <source>
        <dbReference type="EnsemblPlants" id="QL02p062011:mrna:CDS:1"/>
    </source>
</evidence>
<keyword evidence="2" id="KW-1185">Reference proteome</keyword>
<name>A0A7N2KX84_QUELO</name>
<dbReference type="AlphaFoldDB" id="A0A7N2KX84"/>
<organism evidence="1 2">
    <name type="scientific">Quercus lobata</name>
    <name type="common">Valley oak</name>
    <dbReference type="NCBI Taxonomy" id="97700"/>
    <lineage>
        <taxon>Eukaryota</taxon>
        <taxon>Viridiplantae</taxon>
        <taxon>Streptophyta</taxon>
        <taxon>Embryophyta</taxon>
        <taxon>Tracheophyta</taxon>
        <taxon>Spermatophyta</taxon>
        <taxon>Magnoliopsida</taxon>
        <taxon>eudicotyledons</taxon>
        <taxon>Gunneridae</taxon>
        <taxon>Pentapetalae</taxon>
        <taxon>rosids</taxon>
        <taxon>fabids</taxon>
        <taxon>Fagales</taxon>
        <taxon>Fagaceae</taxon>
        <taxon>Quercus</taxon>
    </lineage>
</organism>
<dbReference type="SUPFAM" id="SSF53756">
    <property type="entry name" value="UDP-Glycosyltransferase/glycogen phosphorylase"/>
    <property type="match status" value="1"/>
</dbReference>
<sequence length="117" mass="13221">MASLWPHHIIPYFELSKFLPQKGHKVSFISTRKNIHGRPKLAPTLSPLINLVELPLPYIDGLPQAAESTSELSSHQVPYLKKAYDMLEPHLTQFLQNSDVTLTGLSMILFLTGYHKS</sequence>
<dbReference type="Gene3D" id="3.40.50.2000">
    <property type="entry name" value="Glycogen Phosphorylase B"/>
    <property type="match status" value="1"/>
</dbReference>
<dbReference type="InParanoid" id="A0A7N2KX84"/>